<dbReference type="Proteomes" id="UP001187192">
    <property type="component" value="Unassembled WGS sequence"/>
</dbReference>
<dbReference type="AlphaFoldDB" id="A0AA88D7W8"/>
<dbReference type="EMBL" id="BTGU01000019">
    <property type="protein sequence ID" value="GMN44952.1"/>
    <property type="molecule type" value="Genomic_DNA"/>
</dbReference>
<comment type="caution">
    <text evidence="1">The sequence shown here is derived from an EMBL/GenBank/DDBJ whole genome shotgun (WGS) entry which is preliminary data.</text>
</comment>
<gene>
    <name evidence="1" type="ORF">TIFTF001_014157</name>
</gene>
<organism evidence="1 2">
    <name type="scientific">Ficus carica</name>
    <name type="common">Common fig</name>
    <dbReference type="NCBI Taxonomy" id="3494"/>
    <lineage>
        <taxon>Eukaryota</taxon>
        <taxon>Viridiplantae</taxon>
        <taxon>Streptophyta</taxon>
        <taxon>Embryophyta</taxon>
        <taxon>Tracheophyta</taxon>
        <taxon>Spermatophyta</taxon>
        <taxon>Magnoliopsida</taxon>
        <taxon>eudicotyledons</taxon>
        <taxon>Gunneridae</taxon>
        <taxon>Pentapetalae</taxon>
        <taxon>rosids</taxon>
        <taxon>fabids</taxon>
        <taxon>Rosales</taxon>
        <taxon>Moraceae</taxon>
        <taxon>Ficeae</taxon>
        <taxon>Ficus</taxon>
    </lineage>
</organism>
<evidence type="ECO:0000313" key="2">
    <source>
        <dbReference type="Proteomes" id="UP001187192"/>
    </source>
</evidence>
<protein>
    <submittedName>
        <fullName evidence="1">Uncharacterized protein</fullName>
    </submittedName>
</protein>
<accession>A0AA88D7W8</accession>
<reference evidence="1" key="1">
    <citation type="submission" date="2023-07" db="EMBL/GenBank/DDBJ databases">
        <title>draft genome sequence of fig (Ficus carica).</title>
        <authorList>
            <person name="Takahashi T."/>
            <person name="Nishimura K."/>
        </authorList>
    </citation>
    <scope>NUCLEOTIDE SEQUENCE</scope>
</reference>
<keyword evidence="2" id="KW-1185">Reference proteome</keyword>
<sequence length="69" mass="7863">MKSRRILTDLVLATVGIALTSRTQRDLIFAKKSPDRDRDFATSPELYEQQPTAMTNCHEIASRVCLLLR</sequence>
<evidence type="ECO:0000313" key="1">
    <source>
        <dbReference type="EMBL" id="GMN44952.1"/>
    </source>
</evidence>
<name>A0AA88D7W8_FICCA</name>
<proteinExistence type="predicted"/>